<proteinExistence type="inferred from homology"/>
<accession>A0A9Q9B2Q8</accession>
<evidence type="ECO:0000313" key="7">
    <source>
        <dbReference type="Proteomes" id="UP001056384"/>
    </source>
</evidence>
<feature type="region of interest" description="Disordered" evidence="4">
    <location>
        <begin position="1"/>
        <end position="32"/>
    </location>
</feature>
<protein>
    <submittedName>
        <fullName evidence="6">Tetratricopeptide-like helical domain superfamily, cns1/TTC4, wheel</fullName>
    </submittedName>
</protein>
<feature type="domain" description="Cns1/TTC4 wheel" evidence="5">
    <location>
        <begin position="311"/>
        <end position="422"/>
    </location>
</feature>
<dbReference type="Proteomes" id="UP001056384">
    <property type="component" value="Chromosome 8"/>
</dbReference>
<dbReference type="InterPro" id="IPR044059">
    <property type="entry name" value="Csn1/TTC4_wheel"/>
</dbReference>
<keyword evidence="2" id="KW-0802">TPR repeat</keyword>
<evidence type="ECO:0000313" key="6">
    <source>
        <dbReference type="EMBL" id="USW56473.1"/>
    </source>
</evidence>
<evidence type="ECO:0000256" key="4">
    <source>
        <dbReference type="SAM" id="MobiDB-lite"/>
    </source>
</evidence>
<keyword evidence="1" id="KW-0677">Repeat</keyword>
<dbReference type="GO" id="GO:0006457">
    <property type="term" value="P:protein folding"/>
    <property type="evidence" value="ECO:0007669"/>
    <property type="project" value="TreeGrafter"/>
</dbReference>
<dbReference type="Pfam" id="PF18972">
    <property type="entry name" value="Wheel"/>
    <property type="match status" value="1"/>
</dbReference>
<organism evidence="6 7">
    <name type="scientific">Septoria linicola</name>
    <dbReference type="NCBI Taxonomy" id="215465"/>
    <lineage>
        <taxon>Eukaryota</taxon>
        <taxon>Fungi</taxon>
        <taxon>Dikarya</taxon>
        <taxon>Ascomycota</taxon>
        <taxon>Pezizomycotina</taxon>
        <taxon>Dothideomycetes</taxon>
        <taxon>Dothideomycetidae</taxon>
        <taxon>Mycosphaerellales</taxon>
        <taxon>Mycosphaerellaceae</taxon>
        <taxon>Septoria</taxon>
    </lineage>
</organism>
<name>A0A9Q9B2Q8_9PEZI</name>
<dbReference type="PANTHER" id="PTHR46035">
    <property type="entry name" value="TETRATRICOPEPTIDE REPEAT PROTEIN 4"/>
    <property type="match status" value="1"/>
</dbReference>
<evidence type="ECO:0000259" key="5">
    <source>
        <dbReference type="Pfam" id="PF18972"/>
    </source>
</evidence>
<dbReference type="InterPro" id="IPR011990">
    <property type="entry name" value="TPR-like_helical_dom_sf"/>
</dbReference>
<dbReference type="InterPro" id="IPR019734">
    <property type="entry name" value="TPR_rpt"/>
</dbReference>
<keyword evidence="7" id="KW-1185">Reference proteome</keyword>
<dbReference type="GO" id="GO:0030544">
    <property type="term" value="F:Hsp70 protein binding"/>
    <property type="evidence" value="ECO:0007669"/>
    <property type="project" value="TreeGrafter"/>
</dbReference>
<gene>
    <name evidence="6" type="ORF">Slin15195_G097920</name>
</gene>
<dbReference type="AlphaFoldDB" id="A0A9Q9B2Q8"/>
<dbReference type="GO" id="GO:0051879">
    <property type="term" value="F:Hsp90 protein binding"/>
    <property type="evidence" value="ECO:0007669"/>
    <property type="project" value="InterPro"/>
</dbReference>
<evidence type="ECO:0000256" key="3">
    <source>
        <dbReference type="ARBA" id="ARBA00023602"/>
    </source>
</evidence>
<dbReference type="GO" id="GO:0005829">
    <property type="term" value="C:cytosol"/>
    <property type="evidence" value="ECO:0007669"/>
    <property type="project" value="TreeGrafter"/>
</dbReference>
<dbReference type="EMBL" id="CP099425">
    <property type="protein sequence ID" value="USW56473.1"/>
    <property type="molecule type" value="Genomic_DNA"/>
</dbReference>
<dbReference type="CDD" id="cd21381">
    <property type="entry name" value="CTWD_TTC4"/>
    <property type="match status" value="1"/>
</dbReference>
<comment type="similarity">
    <text evidence="3">Belongs to the TTC4 family.</text>
</comment>
<dbReference type="GO" id="GO:0005634">
    <property type="term" value="C:nucleus"/>
    <property type="evidence" value="ECO:0007669"/>
    <property type="project" value="TreeGrafter"/>
</dbReference>
<dbReference type="SUPFAM" id="SSF48452">
    <property type="entry name" value="TPR-like"/>
    <property type="match status" value="1"/>
</dbReference>
<sequence length="429" mass="47432">MASNEGHNTATQPSSSNGGDNAAAKQHQNADNFVDAVTAAMPPSMEEMRSKTADELLAEMNRIPLFMTTLDETDGEGGENVMLEAIKALAYEGTKAEVAANFREQGNEAARSRLWNDAREFYTKAIASVQGKIKLVDAPEDAHSSARITEVTDEDPTIKVTELDEEAEAIKEREIEEACLANRALCNLEMKNYGQVNKDCAAVLRLNPRNIKAWYRAASACLALDKVPEALDACTSGLQFDASNAALRTLQGKVESRRDYLAALARERQQREERQRVEQAALRTAFKARNIVTRETASPPEMEDAAIQLEDAKDPASTLSFPVLFMYPLHAQTDFVKAFQENEALTDHLSYLLPVPWDEAKEYGTVDAIECYMETSQGGLIKAGKKLNLIKLLGSGKVEIVDGLVRIYIVPKARSAEWIEQFKARRGKQ</sequence>
<dbReference type="SMART" id="SM00028">
    <property type="entry name" value="TPR"/>
    <property type="match status" value="2"/>
</dbReference>
<evidence type="ECO:0000256" key="2">
    <source>
        <dbReference type="ARBA" id="ARBA00022803"/>
    </source>
</evidence>
<reference evidence="6" key="1">
    <citation type="submission" date="2022-06" db="EMBL/GenBank/DDBJ databases">
        <title>Complete genome sequences of two strains of the flax pathogen Septoria linicola.</title>
        <authorList>
            <person name="Lapalu N."/>
            <person name="Simon A."/>
            <person name="Demenou B."/>
            <person name="Paumier D."/>
            <person name="Guillot M.-P."/>
            <person name="Gout L."/>
            <person name="Valade R."/>
        </authorList>
    </citation>
    <scope>NUCLEOTIDE SEQUENCE</scope>
    <source>
        <strain evidence="6">SE15195</strain>
    </source>
</reference>
<dbReference type="PANTHER" id="PTHR46035:SF1">
    <property type="entry name" value="TETRATRICOPEPTIDE REPEAT PROTEIN 4"/>
    <property type="match status" value="1"/>
</dbReference>
<feature type="compositionally biased region" description="Polar residues" evidence="4">
    <location>
        <begin position="1"/>
        <end position="19"/>
    </location>
</feature>
<evidence type="ECO:0000256" key="1">
    <source>
        <dbReference type="ARBA" id="ARBA00022737"/>
    </source>
</evidence>
<dbReference type="Gene3D" id="1.25.40.10">
    <property type="entry name" value="Tetratricopeptide repeat domain"/>
    <property type="match status" value="1"/>
</dbReference>